<evidence type="ECO:0000313" key="2">
    <source>
        <dbReference type="Proteomes" id="UP001364695"/>
    </source>
</evidence>
<reference evidence="1" key="1">
    <citation type="submission" date="2023-10" db="EMBL/GenBank/DDBJ databases">
        <title>Amphibacter perezi, gen. nov., sp. nov. a novel taxa of the family Comamonadaceae, class Betaproteobacteria isolated from the skin microbiota of Pelophylax perezi from different populations.</title>
        <authorList>
            <person name="Costa S."/>
            <person name="Proenca D.N."/>
            <person name="Lopes I."/>
            <person name="Morais P.V."/>
        </authorList>
    </citation>
    <scope>NUCLEOTIDE SEQUENCE</scope>
    <source>
        <strain evidence="1">SL12-8</strain>
    </source>
</reference>
<dbReference type="EMBL" id="JAWDIE010000005">
    <property type="protein sequence ID" value="MEJ7137641.1"/>
    <property type="molecule type" value="Genomic_DNA"/>
</dbReference>
<keyword evidence="2" id="KW-1185">Reference proteome</keyword>
<name>A0ACC6P075_9BURK</name>
<protein>
    <submittedName>
        <fullName evidence="1">Glycerol-3-phosphate 1-O-acyltransferase PlsY</fullName>
        <ecNumber evidence="1">2.3.1.15</ecNumber>
    </submittedName>
</protein>
<evidence type="ECO:0000313" key="1">
    <source>
        <dbReference type="EMBL" id="MEJ7137641.1"/>
    </source>
</evidence>
<gene>
    <name evidence="1" type="primary">plsY</name>
    <name evidence="1" type="ORF">RV045_04240</name>
</gene>
<proteinExistence type="predicted"/>
<sequence length="240" mass="24762">MLLLITLALSYALGSLSFAILLPRLTGGPDPRTYGSGNPGATNVLRAGNRKIAIAVLVLDALKGAIPVWAVMVLDPSQSLGAAAPAAAGLAAFLGHLYPVFFRFQGGKGVATAIGAVLGLHAGLALMLLVIFAGVLYRWRHVSLAAMCAAAAAPVLYALFIATAGDALGNTTALLLVMAALLVWRHRANIERLRAGTESRWLTPAEKRAQAAESDQNSETAPHPDTPADAAASPPKNSAD</sequence>
<accession>A0ACC6P075</accession>
<comment type="caution">
    <text evidence="1">The sequence shown here is derived from an EMBL/GenBank/DDBJ whole genome shotgun (WGS) entry which is preliminary data.</text>
</comment>
<keyword evidence="1" id="KW-0012">Acyltransferase</keyword>
<dbReference type="Proteomes" id="UP001364695">
    <property type="component" value="Unassembled WGS sequence"/>
</dbReference>
<dbReference type="EC" id="2.3.1.15" evidence="1"/>
<organism evidence="1 2">
    <name type="scientific">Amphibiibacter pelophylacis</name>
    <dbReference type="NCBI Taxonomy" id="1799477"/>
    <lineage>
        <taxon>Bacteria</taxon>
        <taxon>Pseudomonadati</taxon>
        <taxon>Pseudomonadota</taxon>
        <taxon>Betaproteobacteria</taxon>
        <taxon>Burkholderiales</taxon>
        <taxon>Sphaerotilaceae</taxon>
        <taxon>Amphibiibacter</taxon>
    </lineage>
</organism>
<keyword evidence="1" id="KW-0808">Transferase</keyword>